<keyword evidence="1" id="KW-0732">Signal</keyword>
<evidence type="ECO:0000256" key="1">
    <source>
        <dbReference type="SAM" id="SignalP"/>
    </source>
</evidence>
<feature type="chain" id="PRO_5025343658" evidence="1">
    <location>
        <begin position="22"/>
        <end position="73"/>
    </location>
</feature>
<sequence length="73" mass="7830">MLSRRLCCVLLGGGGAAAAFARFSAEEHGGALGIYIVGGCNLGSSETWPSTPVHRRRTWGAEERHSCFRIHNS</sequence>
<dbReference type="AlphaFoldDB" id="A0A6B0U2X4"/>
<protein>
    <submittedName>
        <fullName evidence="2">Putative secreted protein</fullName>
    </submittedName>
</protein>
<organism evidence="2">
    <name type="scientific">Ixodes ricinus</name>
    <name type="common">Common tick</name>
    <name type="synonym">Acarus ricinus</name>
    <dbReference type="NCBI Taxonomy" id="34613"/>
    <lineage>
        <taxon>Eukaryota</taxon>
        <taxon>Metazoa</taxon>
        <taxon>Ecdysozoa</taxon>
        <taxon>Arthropoda</taxon>
        <taxon>Chelicerata</taxon>
        <taxon>Arachnida</taxon>
        <taxon>Acari</taxon>
        <taxon>Parasitiformes</taxon>
        <taxon>Ixodida</taxon>
        <taxon>Ixodoidea</taxon>
        <taxon>Ixodidae</taxon>
        <taxon>Ixodinae</taxon>
        <taxon>Ixodes</taxon>
    </lineage>
</organism>
<proteinExistence type="predicted"/>
<name>A0A6B0U2X4_IXORI</name>
<dbReference type="EMBL" id="GIFC01000971">
    <property type="protein sequence ID" value="MXU83054.1"/>
    <property type="molecule type" value="Transcribed_RNA"/>
</dbReference>
<accession>A0A6B0U2X4</accession>
<reference evidence="2" key="1">
    <citation type="submission" date="2019-12" db="EMBL/GenBank/DDBJ databases">
        <title>An insight into the sialome of adult female Ixodes ricinus ticks feeding for 6 days.</title>
        <authorList>
            <person name="Perner J."/>
            <person name="Ribeiro J.M.C."/>
        </authorList>
    </citation>
    <scope>NUCLEOTIDE SEQUENCE</scope>
    <source>
        <strain evidence="2">Semi-engorged</strain>
        <tissue evidence="2">Salivary glands</tissue>
    </source>
</reference>
<evidence type="ECO:0000313" key="2">
    <source>
        <dbReference type="EMBL" id="MXU83054.1"/>
    </source>
</evidence>
<feature type="signal peptide" evidence="1">
    <location>
        <begin position="1"/>
        <end position="21"/>
    </location>
</feature>